<dbReference type="RefSeq" id="WP_211549896.1">
    <property type="nucleotide sequence ID" value="NZ_JAGTUF010000014.1"/>
</dbReference>
<organism evidence="1 2">
    <name type="scientific">Magnetospirillum sulfuroxidans</name>
    <dbReference type="NCBI Taxonomy" id="611300"/>
    <lineage>
        <taxon>Bacteria</taxon>
        <taxon>Pseudomonadati</taxon>
        <taxon>Pseudomonadota</taxon>
        <taxon>Alphaproteobacteria</taxon>
        <taxon>Rhodospirillales</taxon>
        <taxon>Rhodospirillaceae</taxon>
        <taxon>Magnetospirillum</taxon>
    </lineage>
</organism>
<reference evidence="1 2" key="1">
    <citation type="submission" date="2021-04" db="EMBL/GenBank/DDBJ databases">
        <title>Magnetospirillum sulfuroxidans sp. nov., a facultative chemolithoautotrophic sulfur-oxidizing alphaproteobacterium isolated from freshwater sediment and proposals for Paramagetospirillum gen. nov., and Magnetospirillaceae fam. nov.</title>
        <authorList>
            <person name="Koziaeva V."/>
            <person name="Geelhoed J.S."/>
            <person name="Sorokin D.Y."/>
            <person name="Grouzdev D.S."/>
        </authorList>
    </citation>
    <scope>NUCLEOTIDE SEQUENCE [LARGE SCALE GENOMIC DNA]</scope>
    <source>
        <strain evidence="1 2">J10</strain>
    </source>
</reference>
<keyword evidence="2" id="KW-1185">Reference proteome</keyword>
<evidence type="ECO:0000313" key="2">
    <source>
        <dbReference type="Proteomes" id="UP000680714"/>
    </source>
</evidence>
<dbReference type="Proteomes" id="UP000680714">
    <property type="component" value="Unassembled WGS sequence"/>
</dbReference>
<comment type="caution">
    <text evidence="1">The sequence shown here is derived from an EMBL/GenBank/DDBJ whole genome shotgun (WGS) entry which is preliminary data.</text>
</comment>
<evidence type="ECO:0000313" key="1">
    <source>
        <dbReference type="EMBL" id="MBR9972788.1"/>
    </source>
</evidence>
<accession>A0ABS5IGB1</accession>
<proteinExistence type="predicted"/>
<sequence>MAVRFSFKPGSTVAWRGKTCSILEAVSASSVLLEITDTKAREVAAVADLRPLKSWQLEHYPL</sequence>
<protein>
    <submittedName>
        <fullName evidence="1">Uncharacterized protein</fullName>
    </submittedName>
</protein>
<dbReference type="EMBL" id="JAGTUF010000014">
    <property type="protein sequence ID" value="MBR9972788.1"/>
    <property type="molecule type" value="Genomic_DNA"/>
</dbReference>
<gene>
    <name evidence="1" type="ORF">KEC16_13770</name>
</gene>
<name>A0ABS5IGB1_9PROT</name>